<evidence type="ECO:0000313" key="2">
    <source>
        <dbReference type="Proteomes" id="UP000037020"/>
    </source>
</evidence>
<reference evidence="1 2" key="1">
    <citation type="submission" date="2015-07" db="EMBL/GenBank/DDBJ databases">
        <authorList>
            <person name="Ju K.-S."/>
            <person name="Doroghazi J.R."/>
            <person name="Metcalf W.W."/>
        </authorList>
    </citation>
    <scope>NUCLEOTIDE SEQUENCE [LARGE SCALE GENOMIC DNA]</scope>
    <source>
        <strain evidence="1 2">NRRL B-3589</strain>
    </source>
</reference>
<dbReference type="Proteomes" id="UP000037020">
    <property type="component" value="Unassembled WGS sequence"/>
</dbReference>
<accession>A0ABR5IVM8</accession>
<evidence type="ECO:0000313" key="1">
    <source>
        <dbReference type="EMBL" id="KOG85206.1"/>
    </source>
</evidence>
<sequence>MRRFSGRWGELRVFADEPLPQAAARIAEVPSRFGARFRPALLRLPLKGDRPDAPYVAVWPDDVVLPDMAGGAAEAPDDLAGVVLAELMRHKCFACDARFDVIYPEAGMPVLGRNLDRHRNVSGCPACGSDFGRSRIGGLALTPVS</sequence>
<protein>
    <recommendedName>
        <fullName evidence="3">Twitching motility protein PilT</fullName>
    </recommendedName>
</protein>
<dbReference type="EMBL" id="LGUT01003574">
    <property type="protein sequence ID" value="KOG85206.1"/>
    <property type="molecule type" value="Genomic_DNA"/>
</dbReference>
<keyword evidence="2" id="KW-1185">Reference proteome</keyword>
<gene>
    <name evidence="1" type="ORF">ADK38_37950</name>
</gene>
<evidence type="ECO:0008006" key="3">
    <source>
        <dbReference type="Google" id="ProtNLM"/>
    </source>
</evidence>
<organism evidence="1 2">
    <name type="scientific">Streptomyces varsoviensis</name>
    <dbReference type="NCBI Taxonomy" id="67373"/>
    <lineage>
        <taxon>Bacteria</taxon>
        <taxon>Bacillati</taxon>
        <taxon>Actinomycetota</taxon>
        <taxon>Actinomycetes</taxon>
        <taxon>Kitasatosporales</taxon>
        <taxon>Streptomycetaceae</taxon>
        <taxon>Streptomyces</taxon>
    </lineage>
</organism>
<name>A0ABR5IVM8_9ACTN</name>
<comment type="caution">
    <text evidence="1">The sequence shown here is derived from an EMBL/GenBank/DDBJ whole genome shotgun (WGS) entry which is preliminary data.</text>
</comment>
<proteinExistence type="predicted"/>